<reference evidence="3" key="1">
    <citation type="journal article" date="2013" name="Nat. Genet.">
        <title>The draft genomes of soft-shell turtle and green sea turtle yield insights into the development and evolution of the turtle-specific body plan.</title>
        <authorList>
            <person name="Wang Z."/>
            <person name="Pascual-Anaya J."/>
            <person name="Zadissa A."/>
            <person name="Li W."/>
            <person name="Niimura Y."/>
            <person name="Huang Z."/>
            <person name="Li C."/>
            <person name="White S."/>
            <person name="Xiong Z."/>
            <person name="Fang D."/>
            <person name="Wang B."/>
            <person name="Ming Y."/>
            <person name="Chen Y."/>
            <person name="Zheng Y."/>
            <person name="Kuraku S."/>
            <person name="Pignatelli M."/>
            <person name="Herrero J."/>
            <person name="Beal K."/>
            <person name="Nozawa M."/>
            <person name="Li Q."/>
            <person name="Wang J."/>
            <person name="Zhang H."/>
            <person name="Yu L."/>
            <person name="Shigenobu S."/>
            <person name="Wang J."/>
            <person name="Liu J."/>
            <person name="Flicek P."/>
            <person name="Searle S."/>
            <person name="Wang J."/>
            <person name="Kuratani S."/>
            <person name="Yin Y."/>
            <person name="Aken B."/>
            <person name="Zhang G."/>
            <person name="Irie N."/>
        </authorList>
    </citation>
    <scope>NUCLEOTIDE SEQUENCE [LARGE SCALE GENOMIC DNA]</scope>
</reference>
<sequence length="219" mass="23822">FLQMKRLEAEMEAKRLEAETELKHLELERTKLGQPSSLNSPPPDKDWSGVRTFAVYDDYPIPMLLGEDLTSHVRLTKRVRMVTRSQAKQASTPNSIPKPPKRTQSVSPDTIGPGTQPELVEPDPRPESIAEVVDPVCGTQPEPVQGSDLAEQSAPESVLATPPESGEPAPEGATEPAPAAAAKLVQEAQLEPQIPPSAPAESGSQSTENPHHLHRFQWD</sequence>
<organism evidence="2 3">
    <name type="scientific">Chelonia mydas</name>
    <name type="common">Green sea-turtle</name>
    <name type="synonym">Chelonia agassizi</name>
    <dbReference type="NCBI Taxonomy" id="8469"/>
    <lineage>
        <taxon>Eukaryota</taxon>
        <taxon>Metazoa</taxon>
        <taxon>Chordata</taxon>
        <taxon>Craniata</taxon>
        <taxon>Vertebrata</taxon>
        <taxon>Euteleostomi</taxon>
        <taxon>Archelosauria</taxon>
        <taxon>Testudinata</taxon>
        <taxon>Testudines</taxon>
        <taxon>Cryptodira</taxon>
        <taxon>Durocryptodira</taxon>
        <taxon>Americhelydia</taxon>
        <taxon>Chelonioidea</taxon>
        <taxon>Cheloniidae</taxon>
        <taxon>Chelonia</taxon>
    </lineage>
</organism>
<accession>M7AMJ6</accession>
<evidence type="ECO:0000256" key="1">
    <source>
        <dbReference type="SAM" id="MobiDB-lite"/>
    </source>
</evidence>
<feature type="region of interest" description="Disordered" evidence="1">
    <location>
        <begin position="80"/>
        <end position="219"/>
    </location>
</feature>
<name>M7AMJ6_CHEMY</name>
<dbReference type="STRING" id="8469.M7AMJ6"/>
<keyword evidence="3" id="KW-1185">Reference proteome</keyword>
<evidence type="ECO:0000313" key="3">
    <source>
        <dbReference type="Proteomes" id="UP000031443"/>
    </source>
</evidence>
<dbReference type="AlphaFoldDB" id="M7AMJ6"/>
<dbReference type="Proteomes" id="UP000031443">
    <property type="component" value="Unassembled WGS sequence"/>
</dbReference>
<feature type="region of interest" description="Disordered" evidence="1">
    <location>
        <begin position="27"/>
        <end position="49"/>
    </location>
</feature>
<gene>
    <name evidence="2" type="ORF">UY3_17197</name>
</gene>
<feature type="compositionally biased region" description="Low complexity" evidence="1">
    <location>
        <begin position="160"/>
        <end position="182"/>
    </location>
</feature>
<feature type="non-terminal residue" evidence="2">
    <location>
        <position position="1"/>
    </location>
</feature>
<dbReference type="EMBL" id="KB586771">
    <property type="protein sequence ID" value="EMP25734.1"/>
    <property type="molecule type" value="Genomic_DNA"/>
</dbReference>
<protein>
    <submittedName>
        <fullName evidence="2">Uncharacterized protein</fullName>
    </submittedName>
</protein>
<feature type="compositionally biased region" description="Polar residues" evidence="1">
    <location>
        <begin position="83"/>
        <end position="95"/>
    </location>
</feature>
<evidence type="ECO:0000313" key="2">
    <source>
        <dbReference type="EMBL" id="EMP25734.1"/>
    </source>
</evidence>
<proteinExistence type="predicted"/>